<dbReference type="GO" id="GO:0000156">
    <property type="term" value="F:phosphorelay response regulator activity"/>
    <property type="evidence" value="ECO:0007669"/>
    <property type="project" value="TreeGrafter"/>
</dbReference>
<dbReference type="SMART" id="SM00388">
    <property type="entry name" value="HisKA"/>
    <property type="match status" value="1"/>
</dbReference>
<dbReference type="Gene3D" id="3.30.565.10">
    <property type="entry name" value="Histidine kinase-like ATPase, C-terminal domain"/>
    <property type="match status" value="1"/>
</dbReference>
<keyword evidence="10" id="KW-0472">Membrane</keyword>
<name>A0A1M5T7Q8_9BACI</name>
<evidence type="ECO:0000259" key="11">
    <source>
        <dbReference type="PROSITE" id="PS50109"/>
    </source>
</evidence>
<dbReference type="SMART" id="SM00387">
    <property type="entry name" value="HATPase_c"/>
    <property type="match status" value="1"/>
</dbReference>
<gene>
    <name evidence="12" type="ORF">SAMN05421807_107144</name>
</gene>
<sequence>MVINLYQMVNHMQIHRRFIVQLLLQLLMLFVFAFVLNITIFILISYFSEQTETVEDLTKASDLFIENRVEVKAGTAEIEQGLKIRVEEQDGWLAVLTEEGKVIGSHNTPPSLKGKRMETLLYSEDNNISTYWVWGEFAEKQYYVVFGKHKWQKNIMQAIKENISWKNQKLELLGAVKTKLDKIDGWALLVDYTGKTLDSYGKDAPTSYLTEDLIAIEADQKWSHAESYFHEPSRLTLIVGKEPTSSSSLAGNMEGKISNSVIVVAVFVILFLLLATYWYAHKFSSPLLMFIRWLQNLGHGIYEQPVHPRTGQPMLFNKYGDIKRKYRLYKDLFFTLTQLTDILRERDVERRRISRSREEWVSGISHDLKTPLASIQGYANMMESDAYSWNEAEIREFASVISKKSTYMKDLIEDLNLTYQLKNRELPISKERTDMNECIRRTILQFMNNKLYADKELRFQPSHNEIIGFIDRKWFQRIMDNVIANAIKYNPAGTMITISTELIEQHVMVIKIVDNGVGMDNETVNRLFTRYYRGTNTTETDSGTGLGMAISKQLIALHNGSIRVQSKPGEGTVIRILLPLG</sequence>
<dbReference type="Proteomes" id="UP000184079">
    <property type="component" value="Unassembled WGS sequence"/>
</dbReference>
<proteinExistence type="predicted"/>
<keyword evidence="5" id="KW-0808">Transferase</keyword>
<dbReference type="Pfam" id="PF02518">
    <property type="entry name" value="HATPase_c"/>
    <property type="match status" value="1"/>
</dbReference>
<feature type="transmembrane region" description="Helical" evidence="10">
    <location>
        <begin position="261"/>
        <end position="280"/>
    </location>
</feature>
<keyword evidence="13" id="KW-1185">Reference proteome</keyword>
<dbReference type="Pfam" id="PF00512">
    <property type="entry name" value="HisKA"/>
    <property type="match status" value="1"/>
</dbReference>
<evidence type="ECO:0000256" key="6">
    <source>
        <dbReference type="ARBA" id="ARBA00022741"/>
    </source>
</evidence>
<evidence type="ECO:0000256" key="5">
    <source>
        <dbReference type="ARBA" id="ARBA00022679"/>
    </source>
</evidence>
<keyword evidence="9" id="KW-0902">Two-component regulatory system</keyword>
<dbReference type="InterPro" id="IPR036890">
    <property type="entry name" value="HATPase_C_sf"/>
</dbReference>
<keyword evidence="4" id="KW-0597">Phosphoprotein</keyword>
<dbReference type="SUPFAM" id="SSF55874">
    <property type="entry name" value="ATPase domain of HSP90 chaperone/DNA topoisomerase II/histidine kinase"/>
    <property type="match status" value="1"/>
</dbReference>
<dbReference type="InterPro" id="IPR036097">
    <property type="entry name" value="HisK_dim/P_sf"/>
</dbReference>
<dbReference type="InterPro" id="IPR003661">
    <property type="entry name" value="HisK_dim/P_dom"/>
</dbReference>
<dbReference type="InterPro" id="IPR004358">
    <property type="entry name" value="Sig_transdc_His_kin-like_C"/>
</dbReference>
<keyword evidence="8" id="KW-0067">ATP-binding</keyword>
<dbReference type="InterPro" id="IPR005467">
    <property type="entry name" value="His_kinase_dom"/>
</dbReference>
<dbReference type="SUPFAM" id="SSF47384">
    <property type="entry name" value="Homodimeric domain of signal transducing histidine kinase"/>
    <property type="match status" value="1"/>
</dbReference>
<evidence type="ECO:0000256" key="4">
    <source>
        <dbReference type="ARBA" id="ARBA00022553"/>
    </source>
</evidence>
<evidence type="ECO:0000256" key="1">
    <source>
        <dbReference type="ARBA" id="ARBA00000085"/>
    </source>
</evidence>
<dbReference type="GO" id="GO:0005886">
    <property type="term" value="C:plasma membrane"/>
    <property type="evidence" value="ECO:0007669"/>
    <property type="project" value="UniProtKB-SubCell"/>
</dbReference>
<evidence type="ECO:0000256" key="10">
    <source>
        <dbReference type="SAM" id="Phobius"/>
    </source>
</evidence>
<dbReference type="InterPro" id="IPR050351">
    <property type="entry name" value="BphY/WalK/GraS-like"/>
</dbReference>
<dbReference type="GO" id="GO:0030295">
    <property type="term" value="F:protein kinase activator activity"/>
    <property type="evidence" value="ECO:0007669"/>
    <property type="project" value="TreeGrafter"/>
</dbReference>
<dbReference type="EMBL" id="FQXD01000007">
    <property type="protein sequence ID" value="SHH46752.1"/>
    <property type="molecule type" value="Genomic_DNA"/>
</dbReference>
<comment type="catalytic activity">
    <reaction evidence="1">
        <text>ATP + protein L-histidine = ADP + protein N-phospho-L-histidine.</text>
        <dbReference type="EC" id="2.7.13.3"/>
    </reaction>
</comment>
<protein>
    <recommendedName>
        <fullName evidence="3">histidine kinase</fullName>
        <ecNumber evidence="3">2.7.13.3</ecNumber>
    </recommendedName>
</protein>
<dbReference type="AlphaFoldDB" id="A0A1M5T7Q8"/>
<keyword evidence="10" id="KW-0812">Transmembrane</keyword>
<dbReference type="EC" id="2.7.13.3" evidence="3"/>
<dbReference type="GO" id="GO:0005524">
    <property type="term" value="F:ATP binding"/>
    <property type="evidence" value="ECO:0007669"/>
    <property type="project" value="UniProtKB-KW"/>
</dbReference>
<accession>A0A1M5T7Q8</accession>
<dbReference type="Gene3D" id="1.10.287.130">
    <property type="match status" value="1"/>
</dbReference>
<dbReference type="GO" id="GO:0000155">
    <property type="term" value="F:phosphorelay sensor kinase activity"/>
    <property type="evidence" value="ECO:0007669"/>
    <property type="project" value="InterPro"/>
</dbReference>
<evidence type="ECO:0000256" key="9">
    <source>
        <dbReference type="ARBA" id="ARBA00023012"/>
    </source>
</evidence>
<dbReference type="InterPro" id="IPR003594">
    <property type="entry name" value="HATPase_dom"/>
</dbReference>
<reference evidence="13" key="1">
    <citation type="submission" date="2016-11" db="EMBL/GenBank/DDBJ databases">
        <authorList>
            <person name="Varghese N."/>
            <person name="Submissions S."/>
        </authorList>
    </citation>
    <scope>NUCLEOTIDE SEQUENCE [LARGE SCALE GENOMIC DNA]</scope>
    <source>
        <strain evidence="13">CGMCC 1.6496</strain>
    </source>
</reference>
<evidence type="ECO:0000256" key="2">
    <source>
        <dbReference type="ARBA" id="ARBA00004651"/>
    </source>
</evidence>
<feature type="transmembrane region" description="Helical" evidence="10">
    <location>
        <begin position="22"/>
        <end position="47"/>
    </location>
</feature>
<organism evidence="12 13">
    <name type="scientific">Virgibacillus chiguensis</name>
    <dbReference type="NCBI Taxonomy" id="411959"/>
    <lineage>
        <taxon>Bacteria</taxon>
        <taxon>Bacillati</taxon>
        <taxon>Bacillota</taxon>
        <taxon>Bacilli</taxon>
        <taxon>Bacillales</taxon>
        <taxon>Bacillaceae</taxon>
        <taxon>Virgibacillus</taxon>
    </lineage>
</organism>
<dbReference type="PRINTS" id="PR00344">
    <property type="entry name" value="BCTRLSENSOR"/>
</dbReference>
<keyword evidence="7 12" id="KW-0418">Kinase</keyword>
<dbReference type="CDD" id="cd00082">
    <property type="entry name" value="HisKA"/>
    <property type="match status" value="1"/>
</dbReference>
<evidence type="ECO:0000313" key="12">
    <source>
        <dbReference type="EMBL" id="SHH46752.1"/>
    </source>
</evidence>
<dbReference type="FunFam" id="3.30.565.10:FF:000006">
    <property type="entry name" value="Sensor histidine kinase WalK"/>
    <property type="match status" value="1"/>
</dbReference>
<dbReference type="PROSITE" id="PS50109">
    <property type="entry name" value="HIS_KIN"/>
    <property type="match status" value="1"/>
</dbReference>
<feature type="domain" description="Histidine kinase" evidence="11">
    <location>
        <begin position="363"/>
        <end position="581"/>
    </location>
</feature>
<evidence type="ECO:0000256" key="3">
    <source>
        <dbReference type="ARBA" id="ARBA00012438"/>
    </source>
</evidence>
<dbReference type="PANTHER" id="PTHR42878">
    <property type="entry name" value="TWO-COMPONENT HISTIDINE KINASE"/>
    <property type="match status" value="1"/>
</dbReference>
<keyword evidence="10" id="KW-1133">Transmembrane helix</keyword>
<keyword evidence="6" id="KW-0547">Nucleotide-binding</keyword>
<comment type="subcellular location">
    <subcellularLocation>
        <location evidence="2">Cell membrane</location>
        <topology evidence="2">Multi-pass membrane protein</topology>
    </subcellularLocation>
</comment>
<evidence type="ECO:0000313" key="13">
    <source>
        <dbReference type="Proteomes" id="UP000184079"/>
    </source>
</evidence>
<evidence type="ECO:0000256" key="7">
    <source>
        <dbReference type="ARBA" id="ARBA00022777"/>
    </source>
</evidence>
<dbReference type="PANTHER" id="PTHR42878:SF12">
    <property type="entry name" value="SENSOR HISTIDINE KINASE YCBM"/>
    <property type="match status" value="1"/>
</dbReference>
<dbReference type="GO" id="GO:0007234">
    <property type="term" value="P:osmosensory signaling via phosphorelay pathway"/>
    <property type="evidence" value="ECO:0007669"/>
    <property type="project" value="TreeGrafter"/>
</dbReference>
<evidence type="ECO:0000256" key="8">
    <source>
        <dbReference type="ARBA" id="ARBA00022840"/>
    </source>
</evidence>